<dbReference type="Pfam" id="PF14719">
    <property type="entry name" value="PID_2"/>
    <property type="match status" value="1"/>
</dbReference>
<dbReference type="PROSITE" id="PS01179">
    <property type="entry name" value="PID"/>
    <property type="match status" value="1"/>
</dbReference>
<dbReference type="SUPFAM" id="SSF50729">
    <property type="entry name" value="PH domain-like"/>
    <property type="match status" value="1"/>
</dbReference>
<name>A0ABM1C395_LIMPO</name>
<feature type="domain" description="PID" evidence="1">
    <location>
        <begin position="81"/>
        <end position="140"/>
    </location>
</feature>
<keyword evidence="2" id="KW-1185">Reference proteome</keyword>
<dbReference type="InterPro" id="IPR011993">
    <property type="entry name" value="PH-like_dom_sf"/>
</dbReference>
<dbReference type="RefSeq" id="XP_013793404.1">
    <property type="nucleotide sequence ID" value="XM_013937950.2"/>
</dbReference>
<proteinExistence type="predicted"/>
<protein>
    <submittedName>
        <fullName evidence="3">Uncharacterized protein LOC106477374</fullName>
    </submittedName>
</protein>
<gene>
    <name evidence="3" type="primary">LOC106477374</name>
</gene>
<dbReference type="PANTHER" id="PTHR11232">
    <property type="entry name" value="PHOSPHOTYROSINE INTERACTION DOMAIN-CONTAINING FAMILY MEMBER"/>
    <property type="match status" value="1"/>
</dbReference>
<accession>A0ABM1C395</accession>
<dbReference type="CDD" id="cd13160">
    <property type="entry name" value="PTB_LDLRAP_insect-like"/>
    <property type="match status" value="1"/>
</dbReference>
<evidence type="ECO:0000313" key="3">
    <source>
        <dbReference type="RefSeq" id="XP_013793404.1"/>
    </source>
</evidence>
<dbReference type="Proteomes" id="UP000694941">
    <property type="component" value="Unplaced"/>
</dbReference>
<dbReference type="InterPro" id="IPR051133">
    <property type="entry name" value="Adapter_Engulfment-Domain"/>
</dbReference>
<evidence type="ECO:0000313" key="2">
    <source>
        <dbReference type="Proteomes" id="UP000694941"/>
    </source>
</evidence>
<organism evidence="2 3">
    <name type="scientific">Limulus polyphemus</name>
    <name type="common">Atlantic horseshoe crab</name>
    <dbReference type="NCBI Taxonomy" id="6850"/>
    <lineage>
        <taxon>Eukaryota</taxon>
        <taxon>Metazoa</taxon>
        <taxon>Ecdysozoa</taxon>
        <taxon>Arthropoda</taxon>
        <taxon>Chelicerata</taxon>
        <taxon>Merostomata</taxon>
        <taxon>Xiphosura</taxon>
        <taxon>Limulidae</taxon>
        <taxon>Limulus</taxon>
    </lineage>
</organism>
<sequence length="182" mass="20288">MASHDPFPRTFVAKYLGRRDARGLWGIKHTRQPVDDMVAEARALKPGATLPFLKLQVSPEGVTVSEMPQNTNPNFEAGLFPIDSISYGVQDLVYTRVFAMIYVRDSTNVFENHPFECHAFVCDSRQNARALTLALASAFQEFSKAVKEQGCDKKPRKFAIDLRSAEEIQADLDGNPADHSEA</sequence>
<reference evidence="3" key="1">
    <citation type="submission" date="2025-08" db="UniProtKB">
        <authorList>
            <consortium name="RefSeq"/>
        </authorList>
    </citation>
    <scope>IDENTIFICATION</scope>
    <source>
        <tissue evidence="3">Muscle</tissue>
    </source>
</reference>
<dbReference type="GeneID" id="106477374"/>
<evidence type="ECO:0000259" key="1">
    <source>
        <dbReference type="PROSITE" id="PS01179"/>
    </source>
</evidence>
<dbReference type="InterPro" id="IPR006020">
    <property type="entry name" value="PTB/PI_dom"/>
</dbReference>
<dbReference type="PANTHER" id="PTHR11232:SF57">
    <property type="entry name" value="RE46159P"/>
    <property type="match status" value="1"/>
</dbReference>
<dbReference type="Gene3D" id="2.30.29.30">
    <property type="entry name" value="Pleckstrin-homology domain (PH domain)/Phosphotyrosine-binding domain (PTB)"/>
    <property type="match status" value="1"/>
</dbReference>